<evidence type="ECO:0000313" key="7">
    <source>
        <dbReference type="EMBL" id="GLQ59036.1"/>
    </source>
</evidence>
<evidence type="ECO:0000256" key="1">
    <source>
        <dbReference type="ARBA" id="ARBA00022617"/>
    </source>
</evidence>
<name>A0ABQ5WGY2_GLUJA</name>
<evidence type="ECO:0000256" key="4">
    <source>
        <dbReference type="PROSITE-ProRule" id="PRU00433"/>
    </source>
</evidence>
<dbReference type="Gene3D" id="1.10.760.10">
    <property type="entry name" value="Cytochrome c-like domain"/>
    <property type="match status" value="1"/>
</dbReference>
<organism evidence="7 8">
    <name type="scientific">Gluconobacter japonicus</name>
    <dbReference type="NCBI Taxonomy" id="376620"/>
    <lineage>
        <taxon>Bacteria</taxon>
        <taxon>Pseudomonadati</taxon>
        <taxon>Pseudomonadota</taxon>
        <taxon>Alphaproteobacteria</taxon>
        <taxon>Acetobacterales</taxon>
        <taxon>Acetobacteraceae</taxon>
        <taxon>Gluconobacter</taxon>
    </lineage>
</organism>
<dbReference type="Proteomes" id="UP001156613">
    <property type="component" value="Unassembled WGS sequence"/>
</dbReference>
<proteinExistence type="predicted"/>
<evidence type="ECO:0000313" key="8">
    <source>
        <dbReference type="Proteomes" id="UP001156613"/>
    </source>
</evidence>
<feature type="chain" id="PRO_5046929242" evidence="5">
    <location>
        <begin position="25"/>
        <end position="155"/>
    </location>
</feature>
<keyword evidence="1 4" id="KW-0349">Heme</keyword>
<keyword evidence="5" id="KW-0732">Signal</keyword>
<dbReference type="InterPro" id="IPR009056">
    <property type="entry name" value="Cyt_c-like_dom"/>
</dbReference>
<dbReference type="SUPFAM" id="SSF46626">
    <property type="entry name" value="Cytochrome c"/>
    <property type="match status" value="1"/>
</dbReference>
<gene>
    <name evidence="7" type="primary">cycA</name>
    <name evidence="7" type="ORF">GCM10010937_08390</name>
</gene>
<dbReference type="PROSITE" id="PS51007">
    <property type="entry name" value="CYTC"/>
    <property type="match status" value="1"/>
</dbReference>
<dbReference type="Pfam" id="PF13442">
    <property type="entry name" value="Cytochrome_CBB3"/>
    <property type="match status" value="1"/>
</dbReference>
<evidence type="ECO:0000256" key="2">
    <source>
        <dbReference type="ARBA" id="ARBA00022723"/>
    </source>
</evidence>
<dbReference type="InterPro" id="IPR036909">
    <property type="entry name" value="Cyt_c-like_dom_sf"/>
</dbReference>
<dbReference type="PANTHER" id="PTHR35008:SF4">
    <property type="entry name" value="BLL4482 PROTEIN"/>
    <property type="match status" value="1"/>
</dbReference>
<keyword evidence="2 4" id="KW-0479">Metal-binding</keyword>
<feature type="domain" description="Cytochrome c" evidence="6">
    <location>
        <begin position="22"/>
        <end position="115"/>
    </location>
</feature>
<feature type="signal peptide" evidence="5">
    <location>
        <begin position="1"/>
        <end position="24"/>
    </location>
</feature>
<dbReference type="PANTHER" id="PTHR35008">
    <property type="entry name" value="BLL4482 PROTEIN-RELATED"/>
    <property type="match status" value="1"/>
</dbReference>
<evidence type="ECO:0000259" key="6">
    <source>
        <dbReference type="PROSITE" id="PS51007"/>
    </source>
</evidence>
<reference evidence="8" key="1">
    <citation type="journal article" date="2019" name="Int. J. Syst. Evol. Microbiol.">
        <title>The Global Catalogue of Microorganisms (GCM) 10K type strain sequencing project: providing services to taxonomists for standard genome sequencing and annotation.</title>
        <authorList>
            <consortium name="The Broad Institute Genomics Platform"/>
            <consortium name="The Broad Institute Genome Sequencing Center for Infectious Disease"/>
            <person name="Wu L."/>
            <person name="Ma J."/>
        </authorList>
    </citation>
    <scope>NUCLEOTIDE SEQUENCE [LARGE SCALE GENOMIC DNA]</scope>
    <source>
        <strain evidence="8">NBRC 3271</strain>
    </source>
</reference>
<comment type="caution">
    <text evidence="7">The sequence shown here is derived from an EMBL/GenBank/DDBJ whole genome shotgun (WGS) entry which is preliminary data.</text>
</comment>
<sequence length="155" mass="16380">MTSMLKCTTFFLTAALAALSVAHAEDGLAIYNSRCSVCHQAAGIGSPSQFPPLSGRIGKIAGSPEGKAYLIHVLLNGLHGPLEASDVSYMGYMPSFKSLSDEDLAAVLTYVSSLNTPGTPPVFSADDFKSQRDTPKKAKDILAEREALDALHPLP</sequence>
<evidence type="ECO:0000256" key="5">
    <source>
        <dbReference type="SAM" id="SignalP"/>
    </source>
</evidence>
<accession>A0ABQ5WGY2</accession>
<dbReference type="EMBL" id="BSNT01000018">
    <property type="protein sequence ID" value="GLQ59036.1"/>
    <property type="molecule type" value="Genomic_DNA"/>
</dbReference>
<evidence type="ECO:0000256" key="3">
    <source>
        <dbReference type="ARBA" id="ARBA00023004"/>
    </source>
</evidence>
<protein>
    <submittedName>
        <fullName evidence="7">Cytochrome c-552</fullName>
    </submittedName>
</protein>
<dbReference type="InterPro" id="IPR051459">
    <property type="entry name" value="Cytochrome_c-type_DH"/>
</dbReference>
<keyword evidence="3 4" id="KW-0408">Iron</keyword>
<keyword evidence="8" id="KW-1185">Reference proteome</keyword>